<gene>
    <name evidence="1" type="ORF">MHBO_004758</name>
</gene>
<sequence length="61" mass="6979">MLNQLISYSGEYSEIDGDERLYTLADAVDKKTLARALQTNMTLDDIRDSIEKQGFIKYVCD</sequence>
<comment type="caution">
    <text evidence="1">The sequence shown here is derived from an EMBL/GenBank/DDBJ whole genome shotgun (WGS) entry which is preliminary data.</text>
</comment>
<name>A0ABV2AU66_9EUKA</name>
<protein>
    <submittedName>
        <fullName evidence="1">Uncharacterized protein</fullName>
    </submittedName>
</protein>
<keyword evidence="2" id="KW-1185">Reference proteome</keyword>
<evidence type="ECO:0000313" key="2">
    <source>
        <dbReference type="Proteomes" id="UP001439008"/>
    </source>
</evidence>
<dbReference type="Proteomes" id="UP001439008">
    <property type="component" value="Unassembled WGS sequence"/>
</dbReference>
<evidence type="ECO:0000313" key="1">
    <source>
        <dbReference type="EMBL" id="MES1923215.1"/>
    </source>
</evidence>
<dbReference type="EMBL" id="JBDODL010005125">
    <property type="protein sequence ID" value="MES1923215.1"/>
    <property type="molecule type" value="Genomic_DNA"/>
</dbReference>
<accession>A0ABV2AU66</accession>
<reference evidence="1 2" key="1">
    <citation type="journal article" date="2024" name="BMC Biol.">
        <title>Comparative genomics of Ascetosporea gives new insight into the evolutionary basis for animal parasitism in Rhizaria.</title>
        <authorList>
            <person name="Hiltunen Thoren M."/>
            <person name="Onut-Brannstrom I."/>
            <person name="Alfjorden A."/>
            <person name="Peckova H."/>
            <person name="Swords F."/>
            <person name="Hooper C."/>
            <person name="Holzer A.S."/>
            <person name="Bass D."/>
            <person name="Burki F."/>
        </authorList>
    </citation>
    <scope>NUCLEOTIDE SEQUENCE [LARGE SCALE GENOMIC DNA]</scope>
    <source>
        <strain evidence="1">20-A016</strain>
    </source>
</reference>
<proteinExistence type="predicted"/>
<organism evidence="1 2">
    <name type="scientific">Bonamia ostreae</name>
    <dbReference type="NCBI Taxonomy" id="126728"/>
    <lineage>
        <taxon>Eukaryota</taxon>
        <taxon>Sar</taxon>
        <taxon>Rhizaria</taxon>
        <taxon>Endomyxa</taxon>
        <taxon>Ascetosporea</taxon>
        <taxon>Haplosporida</taxon>
        <taxon>Bonamia</taxon>
    </lineage>
</organism>